<dbReference type="PANTHER" id="PTHR11161">
    <property type="entry name" value="O-ACYLTRANSFERASE"/>
    <property type="match status" value="1"/>
</dbReference>
<evidence type="ECO:0000256" key="1">
    <source>
        <dbReference type="SAM" id="Phobius"/>
    </source>
</evidence>
<feature type="transmembrane region" description="Helical" evidence="1">
    <location>
        <begin position="205"/>
        <end position="230"/>
    </location>
</feature>
<gene>
    <name evidence="4" type="ORF">B5V51_3684</name>
</gene>
<feature type="transmembrane region" description="Helical" evidence="1">
    <location>
        <begin position="61"/>
        <end position="82"/>
    </location>
</feature>
<dbReference type="InterPro" id="IPR052728">
    <property type="entry name" value="O2_lipid_transport_reg"/>
</dbReference>
<keyword evidence="1" id="KW-0472">Membrane</keyword>
<dbReference type="InterPro" id="IPR002656">
    <property type="entry name" value="Acyl_transf_3_dom"/>
</dbReference>
<dbReference type="STRING" id="7102.A0A2A4JEF1"/>
<dbReference type="AlphaFoldDB" id="A0A2A4JEF1"/>
<protein>
    <recommendedName>
        <fullName evidence="3">Acyltransferase 3 domain-containing protein</fullName>
    </recommendedName>
</protein>
<accession>A0A2A4JEF1</accession>
<sequence>MFPLLAAAVLLEATYLNRMADGPVWEMVESQVTRCRTYWWSTLLHVQNYMNPTFTCIGQTWYLAIDVQLHILSPIVLFWVLLGKKRIAWAALLSSLAAILIASTTYIFIKEFPSIMSGHPDRVMDYAVNYYMNTLTRASPFFVGMLFGYIVKTKKLEMSKITTACYWVAAFSLSTFIIYTSYPISQPDWDNQLADSLYNSFIRPLWALFIGSMIFACCNGYGGPINWFLSLSVWKLQSRMSYGIYLFHYGLMSAVNFSAIAPAFFSVKSVVFKFLAHYSLSFVVTFFLVLVIDAPCSTLFKLLLGGGAKKPHKKEIEEDQTKDVEKTA</sequence>
<keyword evidence="2" id="KW-0732">Signal</keyword>
<feature type="transmembrane region" description="Helical" evidence="1">
    <location>
        <begin position="129"/>
        <end position="151"/>
    </location>
</feature>
<evidence type="ECO:0000259" key="3">
    <source>
        <dbReference type="Pfam" id="PF01757"/>
    </source>
</evidence>
<feature type="chain" id="PRO_5012426846" description="Acyltransferase 3 domain-containing protein" evidence="2">
    <location>
        <begin position="17"/>
        <end position="328"/>
    </location>
</feature>
<dbReference type="Pfam" id="PF01757">
    <property type="entry name" value="Acyl_transf_3"/>
    <property type="match status" value="1"/>
</dbReference>
<comment type="caution">
    <text evidence="4">The sequence shown here is derived from an EMBL/GenBank/DDBJ whole genome shotgun (WGS) entry which is preliminary data.</text>
</comment>
<keyword evidence="1" id="KW-1133">Transmembrane helix</keyword>
<keyword evidence="1" id="KW-0812">Transmembrane</keyword>
<feature type="domain" description="Acyltransferase 3" evidence="3">
    <location>
        <begin position="36"/>
        <end position="292"/>
    </location>
</feature>
<feature type="transmembrane region" description="Helical" evidence="1">
    <location>
        <begin position="163"/>
        <end position="185"/>
    </location>
</feature>
<dbReference type="PANTHER" id="PTHR11161:SF0">
    <property type="entry name" value="O-ACYLTRANSFERASE LIKE PROTEIN"/>
    <property type="match status" value="1"/>
</dbReference>
<feature type="transmembrane region" description="Helical" evidence="1">
    <location>
        <begin position="242"/>
        <end position="265"/>
    </location>
</feature>
<organism evidence="4">
    <name type="scientific">Heliothis virescens</name>
    <name type="common">Tobacco budworm moth</name>
    <dbReference type="NCBI Taxonomy" id="7102"/>
    <lineage>
        <taxon>Eukaryota</taxon>
        <taxon>Metazoa</taxon>
        <taxon>Ecdysozoa</taxon>
        <taxon>Arthropoda</taxon>
        <taxon>Hexapoda</taxon>
        <taxon>Insecta</taxon>
        <taxon>Pterygota</taxon>
        <taxon>Neoptera</taxon>
        <taxon>Endopterygota</taxon>
        <taxon>Lepidoptera</taxon>
        <taxon>Glossata</taxon>
        <taxon>Ditrysia</taxon>
        <taxon>Noctuoidea</taxon>
        <taxon>Noctuidae</taxon>
        <taxon>Heliothinae</taxon>
        <taxon>Heliothis</taxon>
    </lineage>
</organism>
<evidence type="ECO:0000256" key="2">
    <source>
        <dbReference type="SAM" id="SignalP"/>
    </source>
</evidence>
<evidence type="ECO:0000313" key="4">
    <source>
        <dbReference type="EMBL" id="PCG69783.1"/>
    </source>
</evidence>
<dbReference type="EMBL" id="NWSH01001890">
    <property type="protein sequence ID" value="PCG69783.1"/>
    <property type="molecule type" value="Genomic_DNA"/>
</dbReference>
<feature type="transmembrane region" description="Helical" evidence="1">
    <location>
        <begin position="277"/>
        <end position="304"/>
    </location>
</feature>
<dbReference type="GO" id="GO:0016747">
    <property type="term" value="F:acyltransferase activity, transferring groups other than amino-acyl groups"/>
    <property type="evidence" value="ECO:0007669"/>
    <property type="project" value="InterPro"/>
</dbReference>
<name>A0A2A4JEF1_HELVI</name>
<reference evidence="4" key="1">
    <citation type="submission" date="2017-09" db="EMBL/GenBank/DDBJ databases">
        <title>Contemporary evolution of a Lepidopteran species, Heliothis virescens, in response to modern agricultural practices.</title>
        <authorList>
            <person name="Fritz M.L."/>
            <person name="Deyonke A.M."/>
            <person name="Papanicolaou A."/>
            <person name="Micinski S."/>
            <person name="Westbrook J."/>
            <person name="Gould F."/>
        </authorList>
    </citation>
    <scope>NUCLEOTIDE SEQUENCE [LARGE SCALE GENOMIC DNA]</scope>
    <source>
        <strain evidence="4">HvINT-</strain>
        <tissue evidence="4">Whole body</tissue>
    </source>
</reference>
<feature type="signal peptide" evidence="2">
    <location>
        <begin position="1"/>
        <end position="16"/>
    </location>
</feature>
<feature type="transmembrane region" description="Helical" evidence="1">
    <location>
        <begin position="89"/>
        <end position="109"/>
    </location>
</feature>
<proteinExistence type="predicted"/>